<keyword evidence="12" id="KW-0325">Glycoprotein</keyword>
<dbReference type="FunFam" id="3.80.10.10:FF:001347">
    <property type="entry name" value="LRR receptor-like serine/threonine-protein kinase GSO2"/>
    <property type="match status" value="1"/>
</dbReference>
<dbReference type="GO" id="GO:0009742">
    <property type="term" value="P:brassinosteroid mediated signaling pathway"/>
    <property type="evidence" value="ECO:0007669"/>
    <property type="project" value="UniProtKB-KW"/>
</dbReference>
<keyword evidence="3" id="KW-1003">Cell membrane</keyword>
<evidence type="ECO:0000256" key="4">
    <source>
        <dbReference type="ARBA" id="ARBA00022614"/>
    </source>
</evidence>
<keyword evidence="4" id="KW-0433">Leucine-rich repeat</keyword>
<keyword evidence="7" id="KW-0732">Signal</keyword>
<evidence type="ECO:0000256" key="7">
    <source>
        <dbReference type="ARBA" id="ARBA00022729"/>
    </source>
</evidence>
<keyword evidence="17" id="KW-1185">Reference proteome</keyword>
<reference evidence="16 17" key="2">
    <citation type="submission" date="2024-10" db="EMBL/GenBank/DDBJ databases">
        <authorList>
            <person name="Ryan C."/>
        </authorList>
    </citation>
    <scope>NUCLEOTIDE SEQUENCE [LARGE SCALE GENOMIC DNA]</scope>
</reference>
<evidence type="ECO:0000256" key="5">
    <source>
        <dbReference type="ARBA" id="ARBA00022626"/>
    </source>
</evidence>
<keyword evidence="11" id="KW-0675">Receptor</keyword>
<dbReference type="Pfam" id="PF13855">
    <property type="entry name" value="LRR_8"/>
    <property type="match status" value="2"/>
</dbReference>
<dbReference type="GO" id="GO:0005886">
    <property type="term" value="C:plasma membrane"/>
    <property type="evidence" value="ECO:0007669"/>
    <property type="project" value="UniProtKB-SubCell"/>
</dbReference>
<evidence type="ECO:0000256" key="13">
    <source>
        <dbReference type="SAM" id="Phobius"/>
    </source>
</evidence>
<dbReference type="Proteomes" id="UP001497457">
    <property type="component" value="Chromosome 27b"/>
</dbReference>
<evidence type="ECO:0000256" key="9">
    <source>
        <dbReference type="ARBA" id="ARBA00022989"/>
    </source>
</evidence>
<keyword evidence="10 13" id="KW-0472">Membrane</keyword>
<evidence type="ECO:0000256" key="1">
    <source>
        <dbReference type="ARBA" id="ARBA00004251"/>
    </source>
</evidence>
<dbReference type="PROSITE" id="PS51450">
    <property type="entry name" value="LRR"/>
    <property type="match status" value="3"/>
</dbReference>
<keyword evidence="6 13" id="KW-0812">Transmembrane</keyword>
<dbReference type="InterPro" id="IPR046956">
    <property type="entry name" value="RLP23-like"/>
</dbReference>
<dbReference type="SUPFAM" id="SSF52047">
    <property type="entry name" value="RNI-like"/>
    <property type="match status" value="1"/>
</dbReference>
<dbReference type="SUPFAM" id="SSF52058">
    <property type="entry name" value="L domain-like"/>
    <property type="match status" value="3"/>
</dbReference>
<dbReference type="FunFam" id="3.80.10.10:FF:000129">
    <property type="entry name" value="Leucine-rich repeat receptor-like kinase"/>
    <property type="match status" value="1"/>
</dbReference>
<accession>A0ABC9BNP2</accession>
<dbReference type="AlphaFoldDB" id="A0ABC9BNP2"/>
<dbReference type="SMART" id="SM00365">
    <property type="entry name" value="LRR_SD22"/>
    <property type="match status" value="5"/>
</dbReference>
<dbReference type="FunFam" id="3.80.10.10:FF:000111">
    <property type="entry name" value="LRR receptor-like serine/threonine-protein kinase ERECTA"/>
    <property type="match status" value="1"/>
</dbReference>
<evidence type="ECO:0000256" key="11">
    <source>
        <dbReference type="ARBA" id="ARBA00023170"/>
    </source>
</evidence>
<sequence>MIPSSILSNRACNCEEITPPFYMMLLATMGLVVKKVLTVLTALGLWCLIINSREIAACIAAERDALVAFNASINDPHGKLSSWRGENCCNWSGVRCSKKTGHVIQLDLGEYSLEGEINPSLAGLTNLMYLNLSQSDFGGVRIPEFIGSFKMLTYLDLSGARFGGPVPPQLGNLSRLQHLDLSGSHMITVDTFHWVSKLTSLRYLDLSWLYLDASLDWLQAVNMLPLLQVLHLSDASLPATNLNCFPQVNFTTLKKLDLKSNTNLNSSLPSWIWNLSSLSELDLSSCGLSGKIPDELGKLTSLKFLALADNKLKGQIPRSANRLCKLVNLDLSRNLLSGDITETAKSLLPCMKGLQILDLADNKLKGNISGWLEQMESLRVLDLSKNSLFGDVPASIGNLSNLTNLDISFNSFKGTVSELHFLNLSRLHTLVMSSNSLKIIMNHRWLPPFQLRELGMHSCLVGPRFPTWLQSQTRIEKIDVGNTGISGKLPDWIWNFSSSLRSLNVSRNNITGKLPASLEQLKKLTTLSMRYNQLEGSIPDLPTSIQLSDLSHNYLSGSLPHSIGDKELYYLLLSHNFLRGVIPMNLCKMVSMEVIDLSNNSLSGELPNCWNKNSHLYTIDFSKNNFWGEIPSTIGSLSSLVTLHLSNNNLSGILPNSLQSCNMLMFLDLGENNLSGNIPKWIGDGLQTLVLLILGSNQFSGEIPEELSQLHALQYLDFSSNKLSGPVPHFLGNLTAMHLGSPVWDLAAPPFLEFMVYGVGGAYFSVYTDTLEGTWKGEILIFTRILIFLKIIDLSANQLTGEIPSEIGFLSALYSLNLSRNHIGGSIPDEIGNLRNLESLDLSWNDLSGSIPQSLASLTSLGYLNLSYNDLSGKIPSEIELETFGEDSYLGNVNLCGNPLPRICLPISSKHRHHKLNLHFDIVTYLCMLLGFASGFAIVLIILISSAAARKAYFEFTDNIPNKLQKVGLKLHLNRALAARNLSMPTKSQNSLTCYHFEGPPTPWQSST</sequence>
<dbReference type="Pfam" id="PF00560">
    <property type="entry name" value="LRR_1"/>
    <property type="match status" value="5"/>
</dbReference>
<name>A0ABC9BNP2_9POAL</name>
<evidence type="ECO:0000313" key="17">
    <source>
        <dbReference type="Proteomes" id="UP001497457"/>
    </source>
</evidence>
<evidence type="ECO:0008006" key="18">
    <source>
        <dbReference type="Google" id="ProtNLM"/>
    </source>
</evidence>
<reference evidence="17" key="1">
    <citation type="submission" date="2024-06" db="EMBL/GenBank/DDBJ databases">
        <authorList>
            <person name="Ryan C."/>
        </authorList>
    </citation>
    <scope>NUCLEOTIDE SEQUENCE [LARGE SCALE GENOMIC DNA]</scope>
</reference>
<keyword evidence="8" id="KW-0677">Repeat</keyword>
<evidence type="ECO:0000259" key="15">
    <source>
        <dbReference type="Pfam" id="PF23598"/>
    </source>
</evidence>
<comment type="similarity">
    <text evidence="2">Belongs to the RLP family.</text>
</comment>
<evidence type="ECO:0000256" key="3">
    <source>
        <dbReference type="ARBA" id="ARBA00022475"/>
    </source>
</evidence>
<dbReference type="PANTHER" id="PTHR48063">
    <property type="entry name" value="LRR RECEPTOR-LIKE KINASE"/>
    <property type="match status" value="1"/>
</dbReference>
<proteinExistence type="inferred from homology"/>
<evidence type="ECO:0000256" key="2">
    <source>
        <dbReference type="ARBA" id="ARBA00009592"/>
    </source>
</evidence>
<evidence type="ECO:0000313" key="16">
    <source>
        <dbReference type="EMBL" id="CAL5004956.1"/>
    </source>
</evidence>
<dbReference type="InterPro" id="IPR001611">
    <property type="entry name" value="Leu-rich_rpt"/>
</dbReference>
<comment type="subcellular location">
    <subcellularLocation>
        <location evidence="1">Cell membrane</location>
        <topology evidence="1">Single-pass type I membrane protein</topology>
    </subcellularLocation>
</comment>
<evidence type="ECO:0000256" key="6">
    <source>
        <dbReference type="ARBA" id="ARBA00022692"/>
    </source>
</evidence>
<dbReference type="Pfam" id="PF08263">
    <property type="entry name" value="LRRNT_2"/>
    <property type="match status" value="1"/>
</dbReference>
<evidence type="ECO:0000259" key="14">
    <source>
        <dbReference type="Pfam" id="PF08263"/>
    </source>
</evidence>
<keyword evidence="9 13" id="KW-1133">Transmembrane helix</keyword>
<dbReference type="InterPro" id="IPR055414">
    <property type="entry name" value="LRR_R13L4/SHOC2-like"/>
</dbReference>
<organism evidence="16 17">
    <name type="scientific">Urochloa decumbens</name>
    <dbReference type="NCBI Taxonomy" id="240449"/>
    <lineage>
        <taxon>Eukaryota</taxon>
        <taxon>Viridiplantae</taxon>
        <taxon>Streptophyta</taxon>
        <taxon>Embryophyta</taxon>
        <taxon>Tracheophyta</taxon>
        <taxon>Spermatophyta</taxon>
        <taxon>Magnoliopsida</taxon>
        <taxon>Liliopsida</taxon>
        <taxon>Poales</taxon>
        <taxon>Poaceae</taxon>
        <taxon>PACMAD clade</taxon>
        <taxon>Panicoideae</taxon>
        <taxon>Panicodae</taxon>
        <taxon>Paniceae</taxon>
        <taxon>Melinidinae</taxon>
        <taxon>Urochloa</taxon>
    </lineage>
</organism>
<dbReference type="EMBL" id="OZ075137">
    <property type="protein sequence ID" value="CAL5004956.1"/>
    <property type="molecule type" value="Genomic_DNA"/>
</dbReference>
<dbReference type="Pfam" id="PF23598">
    <property type="entry name" value="LRR_14"/>
    <property type="match status" value="1"/>
</dbReference>
<dbReference type="FunFam" id="3.80.10.10:FF:000095">
    <property type="entry name" value="LRR receptor-like serine/threonine-protein kinase GSO1"/>
    <property type="match status" value="2"/>
</dbReference>
<evidence type="ECO:0000256" key="8">
    <source>
        <dbReference type="ARBA" id="ARBA00022737"/>
    </source>
</evidence>
<dbReference type="InterPro" id="IPR013210">
    <property type="entry name" value="LRR_N_plant-typ"/>
</dbReference>
<evidence type="ECO:0000256" key="10">
    <source>
        <dbReference type="ARBA" id="ARBA00023136"/>
    </source>
</evidence>
<protein>
    <recommendedName>
        <fullName evidence="18">Leucine-rich repeat-containing N-terminal plant-type domain-containing protein</fullName>
    </recommendedName>
</protein>
<keyword evidence="5" id="KW-1070">Brassinosteroid signaling pathway</keyword>
<dbReference type="InterPro" id="IPR003591">
    <property type="entry name" value="Leu-rich_rpt_typical-subtyp"/>
</dbReference>
<feature type="transmembrane region" description="Helical" evidence="13">
    <location>
        <begin position="922"/>
        <end position="944"/>
    </location>
</feature>
<gene>
    <name evidence="16" type="ORF">URODEC1_LOCUS67165</name>
</gene>
<evidence type="ECO:0000256" key="12">
    <source>
        <dbReference type="ARBA" id="ARBA00023180"/>
    </source>
</evidence>
<dbReference type="InterPro" id="IPR032675">
    <property type="entry name" value="LRR_dom_sf"/>
</dbReference>
<dbReference type="Gene3D" id="3.80.10.10">
    <property type="entry name" value="Ribonuclease Inhibitor"/>
    <property type="match status" value="4"/>
</dbReference>
<dbReference type="PANTHER" id="PTHR48063:SF21">
    <property type="entry name" value="LEUCINE-RICH REPEAT-CONTAINING N-TERMINAL PLANT-TYPE DOMAIN-CONTAINING PROTEIN"/>
    <property type="match status" value="1"/>
</dbReference>
<feature type="domain" description="Leucine-rich repeat-containing N-terminal plant-type" evidence="14">
    <location>
        <begin position="61"/>
        <end position="97"/>
    </location>
</feature>
<dbReference type="SMART" id="SM00369">
    <property type="entry name" value="LRR_TYP"/>
    <property type="match status" value="11"/>
</dbReference>
<feature type="domain" description="Disease resistance R13L4/SHOC-2-like LRR" evidence="15">
    <location>
        <begin position="193"/>
        <end position="411"/>
    </location>
</feature>